<dbReference type="InterPro" id="IPR041522">
    <property type="entry name" value="CdaR_GGDEF"/>
</dbReference>
<organism evidence="5 6">
    <name type="scientific">Streptomyces silvisoli</name>
    <dbReference type="NCBI Taxonomy" id="3034235"/>
    <lineage>
        <taxon>Bacteria</taxon>
        <taxon>Bacillati</taxon>
        <taxon>Actinomycetota</taxon>
        <taxon>Actinomycetes</taxon>
        <taxon>Kitasatosporales</taxon>
        <taxon>Streptomycetaceae</taxon>
        <taxon>Streptomyces</taxon>
    </lineage>
</organism>
<comment type="caution">
    <text evidence="5">The sequence shown here is derived from an EMBL/GenBank/DDBJ whole genome shotgun (WGS) entry which is preliminary data.</text>
</comment>
<evidence type="ECO:0000313" key="6">
    <source>
        <dbReference type="Proteomes" id="UP001216579"/>
    </source>
</evidence>
<dbReference type="Pfam" id="PF17853">
    <property type="entry name" value="GGDEF_2"/>
    <property type="match status" value="1"/>
</dbReference>
<dbReference type="Gene3D" id="1.10.10.2840">
    <property type="entry name" value="PucR C-terminal helix-turn-helix domain"/>
    <property type="match status" value="1"/>
</dbReference>
<dbReference type="InterPro" id="IPR025751">
    <property type="entry name" value="RsbRD_N_dom"/>
</dbReference>
<dbReference type="Proteomes" id="UP001216579">
    <property type="component" value="Unassembled WGS sequence"/>
</dbReference>
<dbReference type="PANTHER" id="PTHR33744:SF1">
    <property type="entry name" value="DNA-BINDING TRANSCRIPTIONAL ACTIVATOR ADER"/>
    <property type="match status" value="1"/>
</dbReference>
<sequence>MTREWLLALRPAPDRAVDPVMPRAAEAAAAETLGAEPVRWAVQTAAALAAEILDEVPEHGGGQAPMTTLRRSTESAVLAALQLLLAEHPRPDAVSTEETLEGCREFARRGVPLDRVLRGVRLGHARLARDLAAAIEEHVPFDQRLAELREVDELLFAYADAHASQMAEEYIAERDRWRGSNEAARRAIIDDLLAGRPVDVQAAIRRLRYDISRTHVAAVLRCDHTEIGLPAPERLQRTATTMARAVRAAGMLLIPATDTSAWVWLALSSEETAGQAEHLRGTLDPPAGVRAALGPAAHGPQGMRRSHLAALQAERIALQGRSDWLCDYQDVRLVALATAEPEHARWFVQDVLGPLASEGARMQELRETLRIYLAEEHGLRTTAERLHVARNTVTYRVKRAQELLPTPINADNLLELRLALEIAPTLYG</sequence>
<evidence type="ECO:0000259" key="4">
    <source>
        <dbReference type="Pfam" id="PF17853"/>
    </source>
</evidence>
<dbReference type="PANTHER" id="PTHR33744">
    <property type="entry name" value="CARBOHYDRATE DIACID REGULATOR"/>
    <property type="match status" value="1"/>
</dbReference>
<feature type="domain" description="RsbT co-antagonist protein RsbRD N-terminal" evidence="3">
    <location>
        <begin position="44"/>
        <end position="185"/>
    </location>
</feature>
<comment type="similarity">
    <text evidence="1">Belongs to the CdaR family.</text>
</comment>
<dbReference type="InterPro" id="IPR025736">
    <property type="entry name" value="PucR_C-HTH_dom"/>
</dbReference>
<dbReference type="InterPro" id="IPR051448">
    <property type="entry name" value="CdaR-like_regulators"/>
</dbReference>
<feature type="domain" description="PucR C-terminal helix-turn-helix" evidence="2">
    <location>
        <begin position="365"/>
        <end position="422"/>
    </location>
</feature>
<name>A0ABT5ZTB8_9ACTN</name>
<dbReference type="EMBL" id="JARJBC010000022">
    <property type="protein sequence ID" value="MDF3293077.1"/>
    <property type="molecule type" value="Genomic_DNA"/>
</dbReference>
<evidence type="ECO:0000313" key="5">
    <source>
        <dbReference type="EMBL" id="MDF3293077.1"/>
    </source>
</evidence>
<accession>A0ABT5ZTB8</accession>
<proteinExistence type="inferred from homology"/>
<evidence type="ECO:0000259" key="3">
    <source>
        <dbReference type="Pfam" id="PF14361"/>
    </source>
</evidence>
<dbReference type="InterPro" id="IPR042070">
    <property type="entry name" value="PucR_C-HTH_sf"/>
</dbReference>
<dbReference type="Pfam" id="PF14361">
    <property type="entry name" value="RsbRD_N"/>
    <property type="match status" value="1"/>
</dbReference>
<reference evidence="5 6" key="1">
    <citation type="submission" date="2023-03" db="EMBL/GenBank/DDBJ databases">
        <title>Draft genome sequence of Streptomyces sp. RB6PN23 isolated from peat swamp forest in Thailand.</title>
        <authorList>
            <person name="Klaysubun C."/>
            <person name="Duangmal K."/>
        </authorList>
    </citation>
    <scope>NUCLEOTIDE SEQUENCE [LARGE SCALE GENOMIC DNA]</scope>
    <source>
        <strain evidence="5 6">RB6PN23</strain>
    </source>
</reference>
<evidence type="ECO:0000259" key="2">
    <source>
        <dbReference type="Pfam" id="PF13556"/>
    </source>
</evidence>
<gene>
    <name evidence="5" type="ORF">P3G67_28475</name>
</gene>
<keyword evidence="6" id="KW-1185">Reference proteome</keyword>
<dbReference type="Pfam" id="PF13556">
    <property type="entry name" value="HTH_30"/>
    <property type="match status" value="1"/>
</dbReference>
<protein>
    <submittedName>
        <fullName evidence="5">Helix-turn-helix domain-containing protein</fullName>
    </submittedName>
</protein>
<evidence type="ECO:0000256" key="1">
    <source>
        <dbReference type="ARBA" id="ARBA00006754"/>
    </source>
</evidence>
<dbReference type="RefSeq" id="WP_276096045.1">
    <property type="nucleotide sequence ID" value="NZ_JARJBC010000022.1"/>
</dbReference>
<feature type="domain" description="CdaR GGDEF-like" evidence="4">
    <location>
        <begin position="198"/>
        <end position="315"/>
    </location>
</feature>